<dbReference type="Gene3D" id="3.40.50.12780">
    <property type="entry name" value="N-terminal domain of ligase-like"/>
    <property type="match status" value="1"/>
</dbReference>
<dbReference type="Pfam" id="PF00501">
    <property type="entry name" value="AMP-binding"/>
    <property type="match status" value="1"/>
</dbReference>
<dbReference type="EMBL" id="LNFP01001111">
    <property type="protein sequence ID" value="KUF87697.1"/>
    <property type="molecule type" value="Genomic_DNA"/>
</dbReference>
<dbReference type="InterPro" id="IPR042099">
    <property type="entry name" value="ANL_N_sf"/>
</dbReference>
<evidence type="ECO:0000256" key="2">
    <source>
        <dbReference type="ARBA" id="ARBA00022840"/>
    </source>
</evidence>
<evidence type="ECO:0000313" key="5">
    <source>
        <dbReference type="Proteomes" id="UP000054636"/>
    </source>
</evidence>
<keyword evidence="1" id="KW-0547">Nucleotide-binding</keyword>
<protein>
    <recommendedName>
        <fullName evidence="3">AMP-dependent synthetase/ligase domain-containing protein</fullName>
    </recommendedName>
</protein>
<comment type="caution">
    <text evidence="4">The sequence shown here is derived from an EMBL/GenBank/DDBJ whole genome shotgun (WGS) entry which is preliminary data.</text>
</comment>
<dbReference type="GO" id="GO:0005783">
    <property type="term" value="C:endoplasmic reticulum"/>
    <property type="evidence" value="ECO:0007669"/>
    <property type="project" value="TreeGrafter"/>
</dbReference>
<dbReference type="AlphaFoldDB" id="A0A0W8CU99"/>
<sequence>MGSAQSTSGSLADVDFESYTGKRYTVEVPNTRDATHGPVYEVSDKEPVKEEEMTLYHNFLIGCSIEDGNRPCYGQRTVDPETGKAGAYEWFTYNQVKTRMDSVASGMVAIFGLKRQDKIGLFCKNQVEWCLANHACDRMSYVVVPLYDTLGPEAVPFVINHTELKILFCGSKQFDVIMNCISKCPSVKTIVMVDPITDEQKRLAAASDIELKTFEEIEEKGKVEPHPADPPLPTDVSTLCYTSGTVGDPKGVVLLQRNFTYAARQASNRLKIYSWDRHISYLPLVHVLERVVLALMHLNSASAGFYQGDLHLLMDDISELQPTVFVTVPRLVNRVYDKITQGAEAAGGIKKMLFDRAIASKLAGVEEGRKTHALWDRLVFNKLRQALGGNVRLIFSGSAPMSADVKKFMQAVFCCDVVEGYGLSESAAAVCVGAIDMPTESHVGTPVMYCQVQLEDVPEMGYTSHDKPRPRDGTLSIIDRKKNIFKLAQGEYVAAEKIENAYYTCKYVAQIFVYGDSLKSCLVGVVVPDMEVAKVWAQEHGLSGEDTSKDKILQSTDFQEDVREDMERVAAEAKLRGFERVKNVYFHPKQFTTDEGLVTPTFKLKRPQLKAYFQTQIDELYREL</sequence>
<dbReference type="PANTHER" id="PTHR43272:SF33">
    <property type="entry name" value="AMP-BINDING DOMAIN-CONTAINING PROTEIN-RELATED"/>
    <property type="match status" value="1"/>
</dbReference>
<name>A0A0W8CU99_PHYNI</name>
<dbReference type="PANTHER" id="PTHR43272">
    <property type="entry name" value="LONG-CHAIN-FATTY-ACID--COA LIGASE"/>
    <property type="match status" value="1"/>
</dbReference>
<reference evidence="4 5" key="1">
    <citation type="submission" date="2015-11" db="EMBL/GenBank/DDBJ databases">
        <title>Genomes and virulence difference between two physiological races of Phytophthora nicotianae.</title>
        <authorList>
            <person name="Liu H."/>
            <person name="Ma X."/>
            <person name="Yu H."/>
            <person name="Fang D."/>
            <person name="Li Y."/>
            <person name="Wang X."/>
            <person name="Wang W."/>
            <person name="Dong Y."/>
            <person name="Xiao B."/>
        </authorList>
    </citation>
    <scope>NUCLEOTIDE SEQUENCE [LARGE SCALE GENOMIC DNA]</scope>
    <source>
        <strain evidence="5">race 1</strain>
    </source>
</reference>
<evidence type="ECO:0000313" key="4">
    <source>
        <dbReference type="EMBL" id="KUF87697.1"/>
    </source>
</evidence>
<gene>
    <name evidence="4" type="ORF">AM588_10001585</name>
</gene>
<keyword evidence="2" id="KW-0067">ATP-binding</keyword>
<dbReference type="Proteomes" id="UP000054636">
    <property type="component" value="Unassembled WGS sequence"/>
</dbReference>
<feature type="domain" description="AMP-dependent synthetase/ligase" evidence="3">
    <location>
        <begin position="86"/>
        <end position="467"/>
    </location>
</feature>
<dbReference type="InterPro" id="IPR000873">
    <property type="entry name" value="AMP-dep_synth/lig_dom"/>
</dbReference>
<proteinExistence type="predicted"/>
<organism evidence="4 5">
    <name type="scientific">Phytophthora nicotianae</name>
    <name type="common">Potato buckeye rot agent</name>
    <name type="synonym">Phytophthora parasitica</name>
    <dbReference type="NCBI Taxonomy" id="4792"/>
    <lineage>
        <taxon>Eukaryota</taxon>
        <taxon>Sar</taxon>
        <taxon>Stramenopiles</taxon>
        <taxon>Oomycota</taxon>
        <taxon>Peronosporomycetes</taxon>
        <taxon>Peronosporales</taxon>
        <taxon>Peronosporaceae</taxon>
        <taxon>Phytophthora</taxon>
    </lineage>
</organism>
<dbReference type="GO" id="GO:0004467">
    <property type="term" value="F:long-chain fatty acid-CoA ligase activity"/>
    <property type="evidence" value="ECO:0007669"/>
    <property type="project" value="TreeGrafter"/>
</dbReference>
<accession>A0A0W8CU99</accession>
<dbReference type="SUPFAM" id="SSF56801">
    <property type="entry name" value="Acetyl-CoA synthetase-like"/>
    <property type="match status" value="1"/>
</dbReference>
<evidence type="ECO:0000256" key="1">
    <source>
        <dbReference type="ARBA" id="ARBA00022741"/>
    </source>
</evidence>
<evidence type="ECO:0000259" key="3">
    <source>
        <dbReference type="Pfam" id="PF00501"/>
    </source>
</evidence>
<dbReference type="GO" id="GO:0005524">
    <property type="term" value="F:ATP binding"/>
    <property type="evidence" value="ECO:0007669"/>
    <property type="project" value="UniProtKB-KW"/>
</dbReference>
<dbReference type="GO" id="GO:0016020">
    <property type="term" value="C:membrane"/>
    <property type="evidence" value="ECO:0007669"/>
    <property type="project" value="TreeGrafter"/>
</dbReference>